<keyword evidence="6 7" id="KW-0472">Membrane</keyword>
<comment type="subcellular location">
    <subcellularLocation>
        <location evidence="1">Cell membrane</location>
        <topology evidence="1">Multi-pass membrane protein</topology>
    </subcellularLocation>
</comment>
<dbReference type="InterPro" id="IPR003317">
    <property type="entry name" value="Cyt-d_oxidase_su2"/>
</dbReference>
<feature type="transmembrane region" description="Helical" evidence="7">
    <location>
        <begin position="84"/>
        <end position="105"/>
    </location>
</feature>
<evidence type="ECO:0000256" key="2">
    <source>
        <dbReference type="ARBA" id="ARBA00007543"/>
    </source>
</evidence>
<evidence type="ECO:0000313" key="9">
    <source>
        <dbReference type="Proteomes" id="UP000823201"/>
    </source>
</evidence>
<evidence type="ECO:0000256" key="6">
    <source>
        <dbReference type="ARBA" id="ARBA00023136"/>
    </source>
</evidence>
<evidence type="ECO:0000313" key="8">
    <source>
        <dbReference type="EMBL" id="MBM7656751.1"/>
    </source>
</evidence>
<organism evidence="8 9">
    <name type="scientific">Sporolactobacillus spathodeae</name>
    <dbReference type="NCBI Taxonomy" id="1465502"/>
    <lineage>
        <taxon>Bacteria</taxon>
        <taxon>Bacillati</taxon>
        <taxon>Bacillota</taxon>
        <taxon>Bacilli</taxon>
        <taxon>Bacillales</taxon>
        <taxon>Sporolactobacillaceae</taxon>
        <taxon>Sporolactobacillus</taxon>
    </lineage>
</organism>
<reference evidence="8 9" key="1">
    <citation type="submission" date="2021-01" db="EMBL/GenBank/DDBJ databases">
        <title>Genomic Encyclopedia of Type Strains, Phase IV (KMG-IV): sequencing the most valuable type-strain genomes for metagenomic binning, comparative biology and taxonomic classification.</title>
        <authorList>
            <person name="Goeker M."/>
        </authorList>
    </citation>
    <scope>NUCLEOTIDE SEQUENCE [LARGE SCALE GENOMIC DNA]</scope>
    <source>
        <strain evidence="8 9">DSM 100968</strain>
    </source>
</reference>
<gene>
    <name evidence="8" type="ORF">JOC27_000187</name>
</gene>
<name>A0ABS2Q4Q7_9BACL</name>
<dbReference type="GO" id="GO:0016491">
    <property type="term" value="F:oxidoreductase activity"/>
    <property type="evidence" value="ECO:0007669"/>
    <property type="project" value="UniProtKB-KW"/>
</dbReference>
<feature type="transmembrane region" description="Helical" evidence="7">
    <location>
        <begin position="162"/>
        <end position="183"/>
    </location>
</feature>
<evidence type="ECO:0000256" key="4">
    <source>
        <dbReference type="ARBA" id="ARBA00022692"/>
    </source>
</evidence>
<feature type="transmembrane region" description="Helical" evidence="7">
    <location>
        <begin position="302"/>
        <end position="323"/>
    </location>
</feature>
<comment type="similarity">
    <text evidence="2">Belongs to the cytochrome ubiquinol oxidase subunit 2 family.</text>
</comment>
<feature type="transmembrane region" description="Helical" evidence="7">
    <location>
        <begin position="54"/>
        <end position="78"/>
    </location>
</feature>
<proteinExistence type="inferred from homology"/>
<dbReference type="RefSeq" id="WP_205005100.1">
    <property type="nucleotide sequence ID" value="NZ_CBCRXA010000001.1"/>
</dbReference>
<dbReference type="EC" id="1.10.3.-" evidence="8"/>
<feature type="transmembrane region" description="Helical" evidence="7">
    <location>
        <begin position="236"/>
        <end position="255"/>
    </location>
</feature>
<keyword evidence="4 7" id="KW-0812">Transmembrane</keyword>
<dbReference type="Proteomes" id="UP000823201">
    <property type="component" value="Unassembled WGS sequence"/>
</dbReference>
<evidence type="ECO:0000256" key="7">
    <source>
        <dbReference type="SAM" id="Phobius"/>
    </source>
</evidence>
<feature type="transmembrane region" description="Helical" evidence="7">
    <location>
        <begin position="203"/>
        <end position="221"/>
    </location>
</feature>
<comment type="caution">
    <text evidence="8">The sequence shown here is derived from an EMBL/GenBank/DDBJ whole genome shotgun (WGS) entry which is preliminary data.</text>
</comment>
<evidence type="ECO:0000256" key="3">
    <source>
        <dbReference type="ARBA" id="ARBA00022475"/>
    </source>
</evidence>
<keyword evidence="9" id="KW-1185">Reference proteome</keyword>
<feature type="transmembrane region" description="Helical" evidence="7">
    <location>
        <begin position="6"/>
        <end position="33"/>
    </location>
</feature>
<evidence type="ECO:0000256" key="1">
    <source>
        <dbReference type="ARBA" id="ARBA00004651"/>
    </source>
</evidence>
<feature type="transmembrane region" description="Helical" evidence="7">
    <location>
        <begin position="262"/>
        <end position="282"/>
    </location>
</feature>
<keyword evidence="8" id="KW-0560">Oxidoreductase</keyword>
<feature type="transmembrane region" description="Helical" evidence="7">
    <location>
        <begin position="117"/>
        <end position="139"/>
    </location>
</feature>
<dbReference type="EMBL" id="JAFBEV010000001">
    <property type="protein sequence ID" value="MBM7656751.1"/>
    <property type="molecule type" value="Genomic_DNA"/>
</dbReference>
<keyword evidence="5 7" id="KW-1133">Transmembrane helix</keyword>
<dbReference type="Pfam" id="PF02322">
    <property type="entry name" value="Cyt_bd_oxida_II"/>
    <property type="match status" value="1"/>
</dbReference>
<evidence type="ECO:0000256" key="5">
    <source>
        <dbReference type="ARBA" id="ARBA00022989"/>
    </source>
</evidence>
<sequence>MNDSLIFMLLWILVYTYMMLASIDFGAGFYLFYGQVFLKKDSLFTPIHDYLSPLSELINIGFILLFAVICGLSPDIALMYQSTLAVPGVLAIILILIKGTFFAMAELTQRKSPLNQLCVAVNGIAGMLILPALSIAMVISEGGFNAGRGNWFALGKQLLTDFYFWTVMIIAVVSILYISAMYFVSFSHSNGKDELSSGMRNFALFWSMPTVLASGLTFLGLENQNPDHFMKTLDHSWMFLLSLLCLLLAVTLVFIKHAYRLSFFVVMMQYYFALMGYTQSHAPYIIFPDIKMPVGTSAKLHTGWYLTLIFILSLSVPIFVILLKDRIIRKKMQFKQSLN</sequence>
<protein>
    <submittedName>
        <fullName evidence="8">Cytochrome d ubiquinol oxidase subunit II</fullName>
        <ecNumber evidence="8">1.10.3.-</ecNumber>
    </submittedName>
</protein>
<accession>A0ABS2Q4Q7</accession>
<keyword evidence="3" id="KW-1003">Cell membrane</keyword>